<gene>
    <name evidence="2" type="ORF">JN12_02842</name>
</gene>
<dbReference type="OrthoDB" id="9810317at2"/>
<organism evidence="2 3">
    <name type="scientific">Geobacter argillaceus</name>
    <dbReference type="NCBI Taxonomy" id="345631"/>
    <lineage>
        <taxon>Bacteria</taxon>
        <taxon>Pseudomonadati</taxon>
        <taxon>Thermodesulfobacteriota</taxon>
        <taxon>Desulfuromonadia</taxon>
        <taxon>Geobacterales</taxon>
        <taxon>Geobacteraceae</taxon>
        <taxon>Geobacter</taxon>
    </lineage>
</organism>
<dbReference type="InterPro" id="IPR010176">
    <property type="entry name" value="C4xCH_C2xCH_motif_GEOSU"/>
</dbReference>
<dbReference type="Proteomes" id="UP000319449">
    <property type="component" value="Unassembled WGS sequence"/>
</dbReference>
<dbReference type="AlphaFoldDB" id="A0A562VJI2"/>
<reference evidence="2 3" key="1">
    <citation type="submission" date="2019-07" db="EMBL/GenBank/DDBJ databases">
        <title>Genomic Encyclopedia of Archaeal and Bacterial Type Strains, Phase II (KMG-II): from individual species to whole genera.</title>
        <authorList>
            <person name="Goeker M."/>
        </authorList>
    </citation>
    <scope>NUCLEOTIDE SEQUENCE [LARGE SCALE GENOMIC DNA]</scope>
    <source>
        <strain evidence="2 3">ATCC BAA-1139</strain>
    </source>
</reference>
<protein>
    <submittedName>
        <fullName evidence="2">Putative CxxxxCH...CXXCH cytochrome family protein</fullName>
    </submittedName>
</protein>
<dbReference type="EMBL" id="VLLN01000018">
    <property type="protein sequence ID" value="TWJ18079.1"/>
    <property type="molecule type" value="Genomic_DNA"/>
</dbReference>
<dbReference type="Pfam" id="PF09698">
    <property type="entry name" value="GSu_C4xC__C2xCH"/>
    <property type="match status" value="2"/>
</dbReference>
<keyword evidence="3" id="KW-1185">Reference proteome</keyword>
<evidence type="ECO:0000313" key="2">
    <source>
        <dbReference type="EMBL" id="TWJ18079.1"/>
    </source>
</evidence>
<dbReference type="SUPFAM" id="SSF48695">
    <property type="entry name" value="Multiheme cytochromes"/>
    <property type="match status" value="2"/>
</dbReference>
<keyword evidence="1" id="KW-0732">Signal</keyword>
<feature type="signal peptide" evidence="1">
    <location>
        <begin position="1"/>
        <end position="29"/>
    </location>
</feature>
<accession>A0A562VJI2</accession>
<evidence type="ECO:0000256" key="1">
    <source>
        <dbReference type="SAM" id="SignalP"/>
    </source>
</evidence>
<dbReference type="NCBIfam" id="TIGR01904">
    <property type="entry name" value="GSu_C4xC__C2xCH"/>
    <property type="match status" value="5"/>
</dbReference>
<evidence type="ECO:0000313" key="3">
    <source>
        <dbReference type="Proteomes" id="UP000319449"/>
    </source>
</evidence>
<comment type="caution">
    <text evidence="2">The sequence shown here is derived from an EMBL/GenBank/DDBJ whole genome shotgun (WGS) entry which is preliminary data.</text>
</comment>
<name>A0A562VJI2_9BACT</name>
<dbReference type="PROSITE" id="PS51257">
    <property type="entry name" value="PROKAR_LIPOPROTEIN"/>
    <property type="match status" value="1"/>
</dbReference>
<feature type="chain" id="PRO_5022042813" evidence="1">
    <location>
        <begin position="30"/>
        <end position="684"/>
    </location>
</feature>
<sequence>MRTTRTVQKQCFALVLPVILLFGAGTASATIACYECHGSKVPPDYRPVDAPYRNITTGGFQGNHRTHLSPADTFNGCVRCHPGSDKYTSSHRDGKIKLAANINNSRLPARYRNSTSAFMQTATPLLGTCTNVNCHFEQVTPIWGAAPLVYPGGCAVCHGAPPSGGLTGAAGSHAKHDLYYPGAANCQACHGPSHTSFEHATSVGRPLIVKPRHSSDAQAGTYSGPVNDYLPSQVNLFGTCSTFYCHSDGTRVATGQLNSFTSPAWGTVAACDACHGYPPSYISGAPKANSHGYPHSQSCDTCHNGTTADGLTISDQTKHANGVYDVVPGAGLVFSYTFKTTGGSCTNVVCHATRTGSRDWGANPDKDCNGCHESPPNTPSHLKHFSGTASQAVYGSTSTATATATGYLFNCGNCHPMDRTKHRNGIVEVELYNAGAPAGSIKARPDNASATYVRTGTAQYDSRGYPYYNGTCSNVYCHSYNSWTTPGGVPPYTSYSSYRPANLVETRMYKTATWGGPSLGCTGCHENPPRSYASAGNDGGAGNSHSWIDAGGGENLHTYNMGYRPGLSCTTCHNDTVKALNAISYNKTIFNNKTTVFTQYSAVPIANFGRHVNGKVDVAFDKDRRITYSSSFYGQVTFKPLSSSYTAATKTCSNIACHFREKVVVWGTPYRWYNNTECNRCHRQ</sequence>
<proteinExistence type="predicted"/>
<dbReference type="InterPro" id="IPR036280">
    <property type="entry name" value="Multihaem_cyt_sf"/>
</dbReference>